<keyword evidence="2" id="KW-1185">Reference proteome</keyword>
<dbReference type="Proteomes" id="UP000615989">
    <property type="component" value="Unassembled WGS sequence"/>
</dbReference>
<organism evidence="1 2">
    <name type="scientific">Aromatoleum anaerobium</name>
    <dbReference type="NCBI Taxonomy" id="182180"/>
    <lineage>
        <taxon>Bacteria</taxon>
        <taxon>Pseudomonadati</taxon>
        <taxon>Pseudomonadota</taxon>
        <taxon>Betaproteobacteria</taxon>
        <taxon>Rhodocyclales</taxon>
        <taxon>Rhodocyclaceae</taxon>
        <taxon>Aromatoleum</taxon>
    </lineage>
</organism>
<accession>A0ABX1PM04</accession>
<gene>
    <name evidence="1" type="ORF">GO606_12825</name>
</gene>
<evidence type="ECO:0000313" key="2">
    <source>
        <dbReference type="Proteomes" id="UP000615989"/>
    </source>
</evidence>
<sequence>MIYLARRNPALAPQDFPQAWREHSALGRQCPNVQDKVRGVAQCSRVLDVVPVHGLADDYDGVNLLQLRDLQAATDIWTDADTLRVMRPDEPRVFSAYVRNFTLTCCEAVLRDAPQTEVCVIAFLRPRDAVEPGDFHRECMRNDGAPWLAVAAAARARRVVLNEVYAEPPPGYEFAMIIEWWFASLDELVDALGRRDVRELLPVAIAGRSDALRSVFMLTRITHRRP</sequence>
<dbReference type="InterPro" id="IPR011008">
    <property type="entry name" value="Dimeric_a/b-barrel"/>
</dbReference>
<dbReference type="EMBL" id="WTVG01000036">
    <property type="protein sequence ID" value="NMG25587.1"/>
    <property type="molecule type" value="Genomic_DNA"/>
</dbReference>
<comment type="caution">
    <text evidence="1">The sequence shown here is derived from an EMBL/GenBank/DDBJ whole genome shotgun (WGS) entry which is preliminary data.</text>
</comment>
<reference evidence="1" key="1">
    <citation type="submission" date="2019-12" db="EMBL/GenBank/DDBJ databases">
        <title>Comparative genomics gives insights into the taxonomy of the Azoarcus-Aromatoleum group and reveals separate origins of nif in the plant-associated Azoarcus and non-plant-associated Aromatoleum sub-groups.</title>
        <authorList>
            <person name="Lafos M."/>
            <person name="Maluk M."/>
            <person name="Batista M."/>
            <person name="Junghare M."/>
            <person name="Carmona M."/>
            <person name="Faoro H."/>
            <person name="Cruz L.M."/>
            <person name="Battistoni F."/>
            <person name="De Souza E."/>
            <person name="Pedrosa F."/>
            <person name="Chen W.-M."/>
            <person name="Poole P.S."/>
            <person name="Dixon R.A."/>
            <person name="James E.K."/>
        </authorList>
    </citation>
    <scope>NUCLEOTIDE SEQUENCE</scope>
    <source>
        <strain evidence="1">LuFRes1</strain>
    </source>
</reference>
<evidence type="ECO:0008006" key="3">
    <source>
        <dbReference type="Google" id="ProtNLM"/>
    </source>
</evidence>
<proteinExistence type="predicted"/>
<dbReference type="SUPFAM" id="SSF54909">
    <property type="entry name" value="Dimeric alpha+beta barrel"/>
    <property type="match status" value="1"/>
</dbReference>
<protein>
    <recommendedName>
        <fullName evidence="3">EthD domain-containing protein</fullName>
    </recommendedName>
</protein>
<dbReference type="Gene3D" id="3.30.70.100">
    <property type="match status" value="1"/>
</dbReference>
<evidence type="ECO:0000313" key="1">
    <source>
        <dbReference type="EMBL" id="NMG25587.1"/>
    </source>
</evidence>
<name>A0ABX1PM04_9RHOO</name>